<sequence>MGDRGMIKNVQIEHLSLYGFDYITAITKVQIEKLIKDGVFQIDLFDDNIDGNRT</sequence>
<protein>
    <submittedName>
        <fullName evidence="1">Uncharacterized protein</fullName>
    </submittedName>
</protein>
<organism evidence="1 2">
    <name type="scientific">Candidatus Magnetobacterium bavaricum</name>
    <dbReference type="NCBI Taxonomy" id="29290"/>
    <lineage>
        <taxon>Bacteria</taxon>
        <taxon>Pseudomonadati</taxon>
        <taxon>Nitrospirota</taxon>
        <taxon>Thermodesulfovibrionia</taxon>
        <taxon>Thermodesulfovibrionales</taxon>
        <taxon>Candidatus Magnetobacteriaceae</taxon>
        <taxon>Candidatus Magnetobacterium</taxon>
    </lineage>
</organism>
<gene>
    <name evidence="1" type="ORF">MBAV_002865</name>
</gene>
<dbReference type="AlphaFoldDB" id="A0A0F3GSX8"/>
<keyword evidence="2" id="KW-1185">Reference proteome</keyword>
<evidence type="ECO:0000313" key="2">
    <source>
        <dbReference type="Proteomes" id="UP000033423"/>
    </source>
</evidence>
<accession>A0A0F3GSX8</accession>
<evidence type="ECO:0000313" key="1">
    <source>
        <dbReference type="EMBL" id="KJU84937.1"/>
    </source>
</evidence>
<name>A0A0F3GSX8_9BACT</name>
<comment type="caution">
    <text evidence="1">The sequence shown here is derived from an EMBL/GenBank/DDBJ whole genome shotgun (WGS) entry which is preliminary data.</text>
</comment>
<dbReference type="Proteomes" id="UP000033423">
    <property type="component" value="Unassembled WGS sequence"/>
</dbReference>
<reference evidence="1 2" key="1">
    <citation type="submission" date="2015-02" db="EMBL/GenBank/DDBJ databases">
        <title>Single-cell genomics of uncultivated deep-branching MTB reveals a conserved set of magnetosome genes.</title>
        <authorList>
            <person name="Kolinko S."/>
            <person name="Richter M."/>
            <person name="Glockner F.O."/>
            <person name="Brachmann A."/>
            <person name="Schuler D."/>
        </authorList>
    </citation>
    <scope>NUCLEOTIDE SEQUENCE [LARGE SCALE GENOMIC DNA]</scope>
    <source>
        <strain evidence="1">TM-1</strain>
    </source>
</reference>
<proteinExistence type="predicted"/>
<dbReference type="EMBL" id="LACI01001224">
    <property type="protein sequence ID" value="KJU84937.1"/>
    <property type="molecule type" value="Genomic_DNA"/>
</dbReference>